<feature type="domain" description="Arrestin C-terminal-like" evidence="3">
    <location>
        <begin position="157"/>
        <end position="302"/>
    </location>
</feature>
<dbReference type="PANTHER" id="PTHR11188:SF7">
    <property type="entry name" value="ARRESTIN C-TERMINAL-LIKE DOMAIN-CONTAINING PROTEIN-RELATED"/>
    <property type="match status" value="1"/>
</dbReference>
<dbReference type="Proteomes" id="UP000095282">
    <property type="component" value="Unplaced"/>
</dbReference>
<organism evidence="4 5">
    <name type="scientific">Caenorhabditis tropicalis</name>
    <dbReference type="NCBI Taxonomy" id="1561998"/>
    <lineage>
        <taxon>Eukaryota</taxon>
        <taxon>Metazoa</taxon>
        <taxon>Ecdysozoa</taxon>
        <taxon>Nematoda</taxon>
        <taxon>Chromadorea</taxon>
        <taxon>Rhabditida</taxon>
        <taxon>Rhabditina</taxon>
        <taxon>Rhabditomorpha</taxon>
        <taxon>Rhabditoidea</taxon>
        <taxon>Rhabditidae</taxon>
        <taxon>Peloderinae</taxon>
        <taxon>Caenorhabditis</taxon>
    </lineage>
</organism>
<evidence type="ECO:0000259" key="2">
    <source>
        <dbReference type="Pfam" id="PF00339"/>
    </source>
</evidence>
<dbReference type="InterPro" id="IPR014752">
    <property type="entry name" value="Arrestin-like_C"/>
</dbReference>
<reference evidence="5" key="1">
    <citation type="submission" date="2016-11" db="UniProtKB">
        <authorList>
            <consortium name="WormBaseParasite"/>
        </authorList>
    </citation>
    <scope>IDENTIFICATION</scope>
</reference>
<accession>A0A1I7TA06</accession>
<dbReference type="eggNOG" id="KOG3780">
    <property type="taxonomic scope" value="Eukaryota"/>
</dbReference>
<dbReference type="InterPro" id="IPR014756">
    <property type="entry name" value="Ig_E-set"/>
</dbReference>
<dbReference type="AlphaFoldDB" id="A0A1I7TA06"/>
<dbReference type="GO" id="GO:0005737">
    <property type="term" value="C:cytoplasm"/>
    <property type="evidence" value="ECO:0007669"/>
    <property type="project" value="TreeGrafter"/>
</dbReference>
<dbReference type="Pfam" id="PF00339">
    <property type="entry name" value="Arrestin_N"/>
    <property type="match status" value="1"/>
</dbReference>
<evidence type="ECO:0000259" key="3">
    <source>
        <dbReference type="Pfam" id="PF02752"/>
    </source>
</evidence>
<dbReference type="InterPro" id="IPR011021">
    <property type="entry name" value="Arrestin-like_N"/>
</dbReference>
<keyword evidence="4" id="KW-1185">Reference proteome</keyword>
<feature type="domain" description="Arrestin-like N-terminal" evidence="2">
    <location>
        <begin position="4"/>
        <end position="135"/>
    </location>
</feature>
<dbReference type="SUPFAM" id="SSF81296">
    <property type="entry name" value="E set domains"/>
    <property type="match status" value="2"/>
</dbReference>
<dbReference type="STRING" id="1561998.A0A1I7TA06"/>
<dbReference type="Pfam" id="PF02752">
    <property type="entry name" value="Arrestin_C"/>
    <property type="match status" value="1"/>
</dbReference>
<comment type="similarity">
    <text evidence="1">Belongs to the arrestin family.</text>
</comment>
<name>A0A1I7TA06_9PELO</name>
<evidence type="ECO:0000313" key="4">
    <source>
        <dbReference type="Proteomes" id="UP000095282"/>
    </source>
</evidence>
<dbReference type="InterPro" id="IPR011022">
    <property type="entry name" value="Arrestin_C-like"/>
</dbReference>
<dbReference type="WBParaSite" id="Csp11.Scaffold560.g3884.t1">
    <property type="protein sequence ID" value="Csp11.Scaffold560.g3884.t1"/>
    <property type="gene ID" value="Csp11.Scaffold560.g3884"/>
</dbReference>
<evidence type="ECO:0000256" key="1">
    <source>
        <dbReference type="ARBA" id="ARBA00005298"/>
    </source>
</evidence>
<protein>
    <submittedName>
        <fullName evidence="5">Arrestin_C domain-containing protein</fullName>
    </submittedName>
</protein>
<proteinExistence type="inferred from homology"/>
<sequence>MTTVDILFDKPDTPAFPGDIVTGSVMLNNTKPLNARSITVKWEGFTETNVAFAVSSNRINLLSGNDLIWSRGSEYNKLDVGTHLFPFRFTLPENCPPSVDCLAAKNEYKVSVEIDRPWKFNIKYEKKFQVSNKVDATTFKRSESTTKIFQTGFVFGDGPVTFSVKPPTRSLVPGQSMDLEIYVENMSAVPVDYIYATLGNQCHCHTRNQHHECKSFYWKNNCPMGFFQKSFRFRFVGKKVKLNINLAPYSEGSYILPFSIPKDASTPSFSTGLMTFGYLLDVGFKLNGHVIPYAASLTLCIGEHKDAEDVQETEKEAIEAPPAYMP</sequence>
<dbReference type="InterPro" id="IPR050357">
    <property type="entry name" value="Arrestin_domain-protein"/>
</dbReference>
<dbReference type="Gene3D" id="2.60.40.640">
    <property type="match status" value="2"/>
</dbReference>
<dbReference type="PANTHER" id="PTHR11188">
    <property type="entry name" value="ARRESTIN DOMAIN CONTAINING PROTEIN"/>
    <property type="match status" value="1"/>
</dbReference>
<dbReference type="GO" id="GO:0015031">
    <property type="term" value="P:protein transport"/>
    <property type="evidence" value="ECO:0007669"/>
    <property type="project" value="TreeGrafter"/>
</dbReference>
<evidence type="ECO:0000313" key="5">
    <source>
        <dbReference type="WBParaSite" id="Csp11.Scaffold560.g3884.t1"/>
    </source>
</evidence>